<proteinExistence type="predicted"/>
<evidence type="ECO:0000313" key="7">
    <source>
        <dbReference type="Proteomes" id="UP000241507"/>
    </source>
</evidence>
<feature type="domain" description="ASPIC/UnbV" evidence="5">
    <location>
        <begin position="521"/>
        <end position="587"/>
    </location>
</feature>
<dbReference type="PANTHER" id="PTHR16026:SF0">
    <property type="entry name" value="CARTILAGE ACIDIC PROTEIN 1"/>
    <property type="match status" value="1"/>
</dbReference>
<keyword evidence="3" id="KW-0325">Glycoprotein</keyword>
<dbReference type="Pfam" id="PF07593">
    <property type="entry name" value="UnbV_ASPIC"/>
    <property type="match status" value="1"/>
</dbReference>
<dbReference type="Pfam" id="PF13517">
    <property type="entry name" value="FG-GAP_3"/>
    <property type="match status" value="5"/>
</dbReference>
<keyword evidence="1 4" id="KW-0732">Signal</keyword>
<evidence type="ECO:0000256" key="1">
    <source>
        <dbReference type="ARBA" id="ARBA00022729"/>
    </source>
</evidence>
<dbReference type="SUPFAM" id="SSF69318">
    <property type="entry name" value="Integrin alpha N-terminal domain"/>
    <property type="match status" value="3"/>
</dbReference>
<organism evidence="6 7">
    <name type="scientific">Christiangramia fulva</name>
    <dbReference type="NCBI Taxonomy" id="2126553"/>
    <lineage>
        <taxon>Bacteria</taxon>
        <taxon>Pseudomonadati</taxon>
        <taxon>Bacteroidota</taxon>
        <taxon>Flavobacteriia</taxon>
        <taxon>Flavobacteriales</taxon>
        <taxon>Flavobacteriaceae</taxon>
        <taxon>Christiangramia</taxon>
    </lineage>
</organism>
<reference evidence="7" key="1">
    <citation type="submission" date="2018-03" db="EMBL/GenBank/DDBJ databases">
        <title>Gramella fulva sp. nov., isolated from a dry surface of tidal flat.</title>
        <authorList>
            <person name="Hwang S.H."/>
            <person name="Hwang W.M."/>
            <person name="Kang K."/>
            <person name="Ahn T.-Y."/>
        </authorList>
    </citation>
    <scope>NUCLEOTIDE SEQUENCE [LARGE SCALE GENOMIC DNA]</scope>
    <source>
        <strain evidence="7">SH35</strain>
    </source>
</reference>
<dbReference type="AlphaFoldDB" id="A0A2R3Z4D7"/>
<dbReference type="Pfam" id="PF01839">
    <property type="entry name" value="FG-GAP"/>
    <property type="match status" value="1"/>
</dbReference>
<dbReference type="EMBL" id="CP028136">
    <property type="protein sequence ID" value="AVR45136.1"/>
    <property type="molecule type" value="Genomic_DNA"/>
</dbReference>
<dbReference type="InterPro" id="IPR013519">
    <property type="entry name" value="Int_alpha_beta-p"/>
</dbReference>
<sequence length="1114" mass="125130">MKNLNLSLMFLASISFLFSCSSGVDKEIKKEKNFSQLQAEQTGIDFRNDLKENDSINYFSYSYLYMGGGVAAGDINNDGLTDLFFTGNMVPNKLYLNKGGLKFEDVTEKAGLSGDDRWYTGATMVDVNDDGYLDIYVSVSGKFAPHENELYINNGDGTFTEKAKDYGIADEGNSIQSTFFDYDMDGDLDLYVANYPPTRFDAPNQYYRFKMENVKDVETNNLYRNNGGSFTKVTNEAGLRSFGLSISATIGDLNEDGWPDIYVSSDFSTPDLMYLNNGDGTFTDVLKDATKQTSFYGMGVDIADYNNDGLLDILEMDMAAKNNRRAKANMASMNPKLFWGTVYSGFHYQYMYNSLQTNSGNLKGNVPTFSNTSRLAGVQASDWSWAPLFADLDNDGWKDIYISNGTRREINNKDYFHELEKRPKQNDSLLEKSLGMPSERVDNFVFRNKGDMSFERANEKWGLSFKGFSNGAVYVDLDNDGDLEVITNNIDDKASVFKNNNISKNHFLSVKFKGPDKNKFGIGTRVYLKQDEFSQMQELNLSRGFQSSVAPELHFGVGQNANIREVKIVWPDRRTQVLKNVAADQKLVIDYKDSEKTLITPPEEPQKLFLTVAPDSLNIDYKHTENSYDDFEKEILLPHKTSMFGPGIAVGDLNGDGLDDVFIGAASQYRPGIYFQTKTGFEKKTFDDLYHDNKYEDLGALIFDADNDGDNDIYVVSGGNEFDKDSEMLQDRLYINQNGDFKRSLTALPKMITSGSRVYANDFDKDGDLDLFVGGRLVPGNYPSPANSYILENRSEKGSPKFVDITSEIAPELKNLGMVTSASWTDFDKDGWTDLVLAGEWMPIKVFKNEQGDFTDVSSQLGLDDTTGWWFSLKEGDFDNDGDMDFIAGNLGLNYKYQAHDDATFDVYYYDFDGNDTKDIVLSYFNDGQKFPVRGRECSSQQMPGIKKKFKDYNSYANANLADIYTKDYLENALHYQVKSFASVFVENTKDGFKLHKLPNEAQISNINQILVDDYDKDGNLDALIAGNLYASEVETPRNDASIGLLLKGDGKGHFEPVPARESGFFVPGDVKDMARLKTPNGEFIVVAKNSDYLQLVKLKSAKPLDLAASERVK</sequence>
<dbReference type="KEGG" id="grs:C7S20_07550"/>
<evidence type="ECO:0000256" key="2">
    <source>
        <dbReference type="ARBA" id="ARBA00022737"/>
    </source>
</evidence>
<evidence type="ECO:0000259" key="5">
    <source>
        <dbReference type="Pfam" id="PF07593"/>
    </source>
</evidence>
<dbReference type="PROSITE" id="PS51257">
    <property type="entry name" value="PROKAR_LIPOPROTEIN"/>
    <property type="match status" value="1"/>
</dbReference>
<keyword evidence="7" id="KW-1185">Reference proteome</keyword>
<dbReference type="InterPro" id="IPR018247">
    <property type="entry name" value="EF_Hand_1_Ca_BS"/>
</dbReference>
<dbReference type="InterPro" id="IPR011519">
    <property type="entry name" value="UnbV_ASPIC"/>
</dbReference>
<dbReference type="InterPro" id="IPR027039">
    <property type="entry name" value="Crtac1"/>
</dbReference>
<gene>
    <name evidence="6" type="ORF">C7S20_07550</name>
</gene>
<evidence type="ECO:0000313" key="6">
    <source>
        <dbReference type="EMBL" id="AVR45136.1"/>
    </source>
</evidence>
<dbReference type="SMART" id="SM00191">
    <property type="entry name" value="Int_alpha"/>
    <property type="match status" value="3"/>
</dbReference>
<dbReference type="OrthoDB" id="9816120at2"/>
<keyword evidence="2" id="KW-0677">Repeat</keyword>
<accession>A0A2R3Z4D7</accession>
<name>A0A2R3Z4D7_9FLAO</name>
<protein>
    <recommendedName>
        <fullName evidence="5">ASPIC/UnbV domain-containing protein</fullName>
    </recommendedName>
</protein>
<dbReference type="RefSeq" id="WP_107011914.1">
    <property type="nucleotide sequence ID" value="NZ_CP028136.1"/>
</dbReference>
<dbReference type="InterPro" id="IPR013517">
    <property type="entry name" value="FG-GAP"/>
</dbReference>
<dbReference type="InterPro" id="IPR028994">
    <property type="entry name" value="Integrin_alpha_N"/>
</dbReference>
<feature type="chain" id="PRO_5015343434" description="ASPIC/UnbV domain-containing protein" evidence="4">
    <location>
        <begin position="22"/>
        <end position="1114"/>
    </location>
</feature>
<feature type="signal peptide" evidence="4">
    <location>
        <begin position="1"/>
        <end position="21"/>
    </location>
</feature>
<dbReference type="PROSITE" id="PS00018">
    <property type="entry name" value="EF_HAND_1"/>
    <property type="match status" value="1"/>
</dbReference>
<dbReference type="PANTHER" id="PTHR16026">
    <property type="entry name" value="CARTILAGE ACIDIC PROTEIN 1"/>
    <property type="match status" value="1"/>
</dbReference>
<evidence type="ECO:0000256" key="3">
    <source>
        <dbReference type="ARBA" id="ARBA00023180"/>
    </source>
</evidence>
<evidence type="ECO:0000256" key="4">
    <source>
        <dbReference type="SAM" id="SignalP"/>
    </source>
</evidence>
<dbReference type="Proteomes" id="UP000241507">
    <property type="component" value="Chromosome"/>
</dbReference>
<dbReference type="Gene3D" id="2.130.10.130">
    <property type="entry name" value="Integrin alpha, N-terminal"/>
    <property type="match status" value="4"/>
</dbReference>